<name>A0A9D1QYW5_9BACT</name>
<dbReference type="InterPro" id="IPR015424">
    <property type="entry name" value="PyrdxlP-dep_Trfase"/>
</dbReference>
<dbReference type="Proteomes" id="UP000824264">
    <property type="component" value="Unassembled WGS sequence"/>
</dbReference>
<reference evidence="9" key="1">
    <citation type="journal article" date="2021" name="PeerJ">
        <title>Extensive microbial diversity within the chicken gut microbiome revealed by metagenomics and culture.</title>
        <authorList>
            <person name="Gilroy R."/>
            <person name="Ravi A."/>
            <person name="Getino M."/>
            <person name="Pursley I."/>
            <person name="Horton D.L."/>
            <person name="Alikhan N.F."/>
            <person name="Baker D."/>
            <person name="Gharbi K."/>
            <person name="Hall N."/>
            <person name="Watson M."/>
            <person name="Adriaenssens E.M."/>
            <person name="Foster-Nyarko E."/>
            <person name="Jarju S."/>
            <person name="Secka A."/>
            <person name="Antonio M."/>
            <person name="Oren A."/>
            <person name="Chaudhuri R.R."/>
            <person name="La Ragione R."/>
            <person name="Hildebrand F."/>
            <person name="Pallen M.J."/>
        </authorList>
    </citation>
    <scope>NUCLEOTIDE SEQUENCE</scope>
    <source>
        <strain evidence="9">ChiSxjej5B17-1746</strain>
    </source>
</reference>
<dbReference type="Gene3D" id="3.40.640.10">
    <property type="entry name" value="Type I PLP-dependent aspartate aminotransferase-like (Major domain)"/>
    <property type="match status" value="1"/>
</dbReference>
<comment type="caution">
    <text evidence="9">The sequence shown here is derived from an EMBL/GenBank/DDBJ whole genome shotgun (WGS) entry which is preliminary data.</text>
</comment>
<evidence type="ECO:0000259" key="8">
    <source>
        <dbReference type="Pfam" id="PF00266"/>
    </source>
</evidence>
<evidence type="ECO:0000313" key="10">
    <source>
        <dbReference type="Proteomes" id="UP000824264"/>
    </source>
</evidence>
<dbReference type="GO" id="GO:0008453">
    <property type="term" value="F:alanine-glyoxylate transaminase activity"/>
    <property type="evidence" value="ECO:0007669"/>
    <property type="project" value="TreeGrafter"/>
</dbReference>
<comment type="similarity">
    <text evidence="2 6">Belongs to the class-V pyridoxal-phosphate-dependent aminotransferase family.</text>
</comment>
<dbReference type="Gene3D" id="3.90.1150.10">
    <property type="entry name" value="Aspartate Aminotransferase, domain 1"/>
    <property type="match status" value="1"/>
</dbReference>
<evidence type="ECO:0000256" key="4">
    <source>
        <dbReference type="PIRSR" id="PIRSR000524-1"/>
    </source>
</evidence>
<accession>A0A9D1QYW5</accession>
<dbReference type="AlphaFoldDB" id="A0A9D1QYW5"/>
<evidence type="ECO:0000256" key="3">
    <source>
        <dbReference type="ARBA" id="ARBA00022898"/>
    </source>
</evidence>
<feature type="domain" description="Aminotransferase class V" evidence="8">
    <location>
        <begin position="25"/>
        <end position="326"/>
    </location>
</feature>
<dbReference type="InterPro" id="IPR015421">
    <property type="entry name" value="PyrdxlP-dep_Trfase_major"/>
</dbReference>
<dbReference type="Pfam" id="PF00266">
    <property type="entry name" value="Aminotran_5"/>
    <property type="match status" value="1"/>
</dbReference>
<dbReference type="PIRSF" id="PIRSF000524">
    <property type="entry name" value="SPT"/>
    <property type="match status" value="1"/>
</dbReference>
<comment type="cofactor">
    <cofactor evidence="1 5 7">
        <name>pyridoxal 5'-phosphate</name>
        <dbReference type="ChEBI" id="CHEBI:597326"/>
    </cofactor>
</comment>
<gene>
    <name evidence="9" type="ORF">H9874_05595</name>
</gene>
<evidence type="ECO:0000256" key="6">
    <source>
        <dbReference type="RuleBase" id="RU004075"/>
    </source>
</evidence>
<dbReference type="InterPro" id="IPR024169">
    <property type="entry name" value="SP_NH2Trfase/AEP_transaminase"/>
</dbReference>
<evidence type="ECO:0000313" key="9">
    <source>
        <dbReference type="EMBL" id="HIW78606.1"/>
    </source>
</evidence>
<feature type="modified residue" description="N6-(pyridoxal phosphate)lysine" evidence="5">
    <location>
        <position position="191"/>
    </location>
</feature>
<dbReference type="SUPFAM" id="SSF53383">
    <property type="entry name" value="PLP-dependent transferases"/>
    <property type="match status" value="1"/>
</dbReference>
<keyword evidence="9" id="KW-0808">Transferase</keyword>
<reference evidence="9" key="2">
    <citation type="submission" date="2021-04" db="EMBL/GenBank/DDBJ databases">
        <authorList>
            <person name="Gilroy R."/>
        </authorList>
    </citation>
    <scope>NUCLEOTIDE SEQUENCE</scope>
    <source>
        <strain evidence="9">ChiSxjej5B17-1746</strain>
    </source>
</reference>
<dbReference type="PANTHER" id="PTHR21152:SF40">
    <property type="entry name" value="ALANINE--GLYOXYLATE AMINOTRANSFERASE"/>
    <property type="match status" value="1"/>
</dbReference>
<organism evidence="9 10">
    <name type="scientific">Candidatus Bilophila faecipullorum</name>
    <dbReference type="NCBI Taxonomy" id="2838482"/>
    <lineage>
        <taxon>Bacteria</taxon>
        <taxon>Pseudomonadati</taxon>
        <taxon>Thermodesulfobacteriota</taxon>
        <taxon>Desulfovibrionia</taxon>
        <taxon>Desulfovibrionales</taxon>
        <taxon>Desulfovibrionaceae</taxon>
        <taxon>Bilophila</taxon>
    </lineage>
</organism>
<evidence type="ECO:0000256" key="2">
    <source>
        <dbReference type="ARBA" id="ARBA00009236"/>
    </source>
</evidence>
<dbReference type="GO" id="GO:0019265">
    <property type="term" value="P:glycine biosynthetic process, by transamination of glyoxylate"/>
    <property type="evidence" value="ECO:0007669"/>
    <property type="project" value="TreeGrafter"/>
</dbReference>
<evidence type="ECO:0000256" key="7">
    <source>
        <dbReference type="RuleBase" id="RU004504"/>
    </source>
</evidence>
<dbReference type="PROSITE" id="PS00595">
    <property type="entry name" value="AA_TRANSFER_CLASS_5"/>
    <property type="match status" value="1"/>
</dbReference>
<proteinExistence type="inferred from homology"/>
<evidence type="ECO:0000256" key="1">
    <source>
        <dbReference type="ARBA" id="ARBA00001933"/>
    </source>
</evidence>
<keyword evidence="3 5" id="KW-0663">Pyridoxal phosphate</keyword>
<dbReference type="InterPro" id="IPR015422">
    <property type="entry name" value="PyrdxlP-dep_Trfase_small"/>
</dbReference>
<dbReference type="InterPro" id="IPR000192">
    <property type="entry name" value="Aminotrans_V_dom"/>
</dbReference>
<sequence length="395" mass="42568">MFNKPRLLTPGPTPLPERVRLALAADMIHHRKPAFKKILLETEEMLQKLFGTSQPVLPLSCSGTGAMTAAVHGLFAPGEKVIVVNGGKFGERWSQIAAVRGLKVVEIDVAWGQAVTPAEVEQALREHPDTRGVLMQVCETSTATQHPVEAVARLTRTRDVLLVADGISAVGISPCPMDEWGIDCLLTGSQKGLMVPPGMALLALSARAWERAEKMPVSCFYFNLAGERDNLLKGQGLFTSPVNLITGLHESLSMIFENGGMEAVYRKQWALTCMVRTGAACLDLPLFAPTHYAWGVTSIALPSGVDGSKLLKVAADECGVIFAGGQDQYKGRMVRFGHMGWVDWADVLAGLHALAFALRASGGFSASRDFLETALAAYHRALDVEPGRVIPDVRS</sequence>
<dbReference type="PANTHER" id="PTHR21152">
    <property type="entry name" value="AMINOTRANSFERASE CLASS V"/>
    <property type="match status" value="1"/>
</dbReference>
<dbReference type="GO" id="GO:0004760">
    <property type="term" value="F:L-serine-pyruvate transaminase activity"/>
    <property type="evidence" value="ECO:0007669"/>
    <property type="project" value="TreeGrafter"/>
</dbReference>
<dbReference type="EMBL" id="DXGI01000202">
    <property type="protein sequence ID" value="HIW78606.1"/>
    <property type="molecule type" value="Genomic_DNA"/>
</dbReference>
<evidence type="ECO:0000256" key="5">
    <source>
        <dbReference type="PIRSR" id="PIRSR000524-50"/>
    </source>
</evidence>
<protein>
    <submittedName>
        <fullName evidence="9">Alanine--glyoxylate aminotransferase family protein</fullName>
    </submittedName>
</protein>
<feature type="binding site" evidence="4">
    <location>
        <position position="335"/>
    </location>
    <ligand>
        <name>substrate</name>
    </ligand>
</feature>
<dbReference type="InterPro" id="IPR020578">
    <property type="entry name" value="Aminotrans_V_PyrdxlP_BS"/>
</dbReference>
<keyword evidence="9" id="KW-0032">Aminotransferase</keyword>